<sequence>MVTGGLKMVENMLNQLPASERKIAQYILASPYEMVDSTVSELARKTDSSGAAVIRLCKSLGLKGFQELKVRVVGDLNKPKEHGYRDIERGETPQMIVQKTLSNSIQSLRDSSEVINYDELEQAVSALLKARNVHFFGIGASHIIATDAQQKLLRINKGATSFSDTHLVATLVANANKDDIVFGISFSGETPEVIHVMKLAKEQGIKTISLTKYGPSSVASLADIKLFTSYSTEAPFRSAATSSRLAQLFIIDVLFLSMATEQYEGTVESIDKTRAAIQFLKDQSAGK</sequence>
<evidence type="ECO:0000256" key="3">
    <source>
        <dbReference type="ARBA" id="ARBA00023163"/>
    </source>
</evidence>
<dbReference type="Pfam" id="PF01418">
    <property type="entry name" value="HTH_6"/>
    <property type="match status" value="1"/>
</dbReference>
<keyword evidence="2" id="KW-0238">DNA-binding</keyword>
<dbReference type="Gene3D" id="3.40.50.10490">
    <property type="entry name" value="Glucose-6-phosphate isomerase like protein, domain 1"/>
    <property type="match status" value="1"/>
</dbReference>
<feature type="domain" description="HTH rpiR-type" evidence="4">
    <location>
        <begin position="3"/>
        <end position="79"/>
    </location>
</feature>
<dbReference type="PROSITE" id="PS51464">
    <property type="entry name" value="SIS"/>
    <property type="match status" value="1"/>
</dbReference>
<evidence type="ECO:0000313" key="7">
    <source>
        <dbReference type="Proteomes" id="UP000034166"/>
    </source>
</evidence>
<dbReference type="GO" id="GO:0003700">
    <property type="term" value="F:DNA-binding transcription factor activity"/>
    <property type="evidence" value="ECO:0007669"/>
    <property type="project" value="InterPro"/>
</dbReference>
<protein>
    <submittedName>
        <fullName evidence="6">RpiR family transcriptional regulator</fullName>
    </submittedName>
</protein>
<dbReference type="Proteomes" id="UP000034166">
    <property type="component" value="Unassembled WGS sequence"/>
</dbReference>
<dbReference type="InterPro" id="IPR001347">
    <property type="entry name" value="SIS_dom"/>
</dbReference>
<dbReference type="RefSeq" id="WP_046521678.1">
    <property type="nucleotide sequence ID" value="NZ_LAYY01000001.1"/>
</dbReference>
<name>A0A0M2T391_9BACI</name>
<dbReference type="PANTHER" id="PTHR30514">
    <property type="entry name" value="GLUCOKINASE"/>
    <property type="match status" value="1"/>
</dbReference>
<keyword evidence="7" id="KW-1185">Reference proteome</keyword>
<dbReference type="InterPro" id="IPR035472">
    <property type="entry name" value="RpiR-like_SIS"/>
</dbReference>
<dbReference type="Pfam" id="PF01380">
    <property type="entry name" value="SIS"/>
    <property type="match status" value="1"/>
</dbReference>
<evidence type="ECO:0000256" key="2">
    <source>
        <dbReference type="ARBA" id="ARBA00023125"/>
    </source>
</evidence>
<dbReference type="SUPFAM" id="SSF53697">
    <property type="entry name" value="SIS domain"/>
    <property type="match status" value="1"/>
</dbReference>
<dbReference type="AlphaFoldDB" id="A0A0M2T391"/>
<evidence type="ECO:0000259" key="5">
    <source>
        <dbReference type="PROSITE" id="PS51464"/>
    </source>
</evidence>
<dbReference type="InterPro" id="IPR009057">
    <property type="entry name" value="Homeodomain-like_sf"/>
</dbReference>
<keyword evidence="3" id="KW-0804">Transcription</keyword>
<evidence type="ECO:0000313" key="6">
    <source>
        <dbReference type="EMBL" id="KKK39737.1"/>
    </source>
</evidence>
<dbReference type="InterPro" id="IPR000281">
    <property type="entry name" value="HTH_RpiR"/>
</dbReference>
<keyword evidence="1" id="KW-0805">Transcription regulation</keyword>
<reference evidence="6 7" key="1">
    <citation type="submission" date="2015-04" db="EMBL/GenBank/DDBJ databases">
        <title>Taxonomic description and genome sequence of Bacillus campisalis sp. nov., a novel member of the genus Bacillus isolated from solar saltern.</title>
        <authorList>
            <person name="Mathan Kumar R."/>
            <person name="Kaur G."/>
            <person name="Kumar A."/>
            <person name="Singh N.K."/>
            <person name="Kaur N."/>
            <person name="Kumar N."/>
            <person name="Mayilraj S."/>
        </authorList>
    </citation>
    <scope>NUCLEOTIDE SEQUENCE [LARGE SCALE GENOMIC DNA]</scope>
    <source>
        <strain evidence="6 7">SA2-6</strain>
    </source>
</reference>
<dbReference type="InterPro" id="IPR036388">
    <property type="entry name" value="WH-like_DNA-bd_sf"/>
</dbReference>
<dbReference type="GO" id="GO:1901135">
    <property type="term" value="P:carbohydrate derivative metabolic process"/>
    <property type="evidence" value="ECO:0007669"/>
    <property type="project" value="InterPro"/>
</dbReference>
<evidence type="ECO:0000256" key="1">
    <source>
        <dbReference type="ARBA" id="ARBA00023015"/>
    </source>
</evidence>
<dbReference type="OrthoDB" id="370421at2"/>
<dbReference type="InterPro" id="IPR047640">
    <property type="entry name" value="RpiR-like"/>
</dbReference>
<accession>A0A0M2T391</accession>
<gene>
    <name evidence="6" type="ORF">WQ57_00080</name>
</gene>
<dbReference type="PANTHER" id="PTHR30514:SF10">
    <property type="entry name" value="MURR_RPIR FAMILY TRANSCRIPTIONAL REGULATOR"/>
    <property type="match status" value="1"/>
</dbReference>
<organism evidence="6 7">
    <name type="scientific">Mesobacillus campisalis</name>
    <dbReference type="NCBI Taxonomy" id="1408103"/>
    <lineage>
        <taxon>Bacteria</taxon>
        <taxon>Bacillati</taxon>
        <taxon>Bacillota</taxon>
        <taxon>Bacilli</taxon>
        <taxon>Bacillales</taxon>
        <taxon>Bacillaceae</taxon>
        <taxon>Mesobacillus</taxon>
    </lineage>
</organism>
<dbReference type="SUPFAM" id="SSF46689">
    <property type="entry name" value="Homeodomain-like"/>
    <property type="match status" value="1"/>
</dbReference>
<dbReference type="Gene3D" id="1.10.10.10">
    <property type="entry name" value="Winged helix-like DNA-binding domain superfamily/Winged helix DNA-binding domain"/>
    <property type="match status" value="1"/>
</dbReference>
<dbReference type="PROSITE" id="PS51071">
    <property type="entry name" value="HTH_RPIR"/>
    <property type="match status" value="1"/>
</dbReference>
<dbReference type="GO" id="GO:0097367">
    <property type="term" value="F:carbohydrate derivative binding"/>
    <property type="evidence" value="ECO:0007669"/>
    <property type="project" value="InterPro"/>
</dbReference>
<dbReference type="GO" id="GO:0003677">
    <property type="term" value="F:DNA binding"/>
    <property type="evidence" value="ECO:0007669"/>
    <property type="project" value="UniProtKB-KW"/>
</dbReference>
<dbReference type="CDD" id="cd05013">
    <property type="entry name" value="SIS_RpiR"/>
    <property type="match status" value="1"/>
</dbReference>
<dbReference type="EMBL" id="LAYY01000001">
    <property type="protein sequence ID" value="KKK39737.1"/>
    <property type="molecule type" value="Genomic_DNA"/>
</dbReference>
<proteinExistence type="predicted"/>
<feature type="domain" description="SIS" evidence="5">
    <location>
        <begin position="123"/>
        <end position="264"/>
    </location>
</feature>
<dbReference type="PATRIC" id="fig|1408103.3.peg.18"/>
<dbReference type="InterPro" id="IPR046348">
    <property type="entry name" value="SIS_dom_sf"/>
</dbReference>
<comment type="caution">
    <text evidence="6">The sequence shown here is derived from an EMBL/GenBank/DDBJ whole genome shotgun (WGS) entry which is preliminary data.</text>
</comment>
<evidence type="ECO:0000259" key="4">
    <source>
        <dbReference type="PROSITE" id="PS51071"/>
    </source>
</evidence>